<name>A0AAV7UTH6_PLEWA</name>
<dbReference type="AlphaFoldDB" id="A0AAV7UTH6"/>
<protein>
    <recommendedName>
        <fullName evidence="4">Transmembrane protein</fullName>
    </recommendedName>
</protein>
<dbReference type="Proteomes" id="UP001066276">
    <property type="component" value="Chromosome 2_2"/>
</dbReference>
<sequence>MQKRHASGEEMAKLLPMKLSTVWATAVLIAFSVLILPTMRSFQKAIVESAIDDGGTDDDAVINGIGTVFINVTVVVNAMVLVDGVVVIVEEVVFVDVEIIVDVNDKIDDDGRVILRIL</sequence>
<keyword evidence="3" id="KW-1185">Reference proteome</keyword>
<keyword evidence="1" id="KW-0812">Transmembrane</keyword>
<reference evidence="2" key="1">
    <citation type="journal article" date="2022" name="bioRxiv">
        <title>Sequencing and chromosome-scale assembly of the giantPleurodeles waltlgenome.</title>
        <authorList>
            <person name="Brown T."/>
            <person name="Elewa A."/>
            <person name="Iarovenko S."/>
            <person name="Subramanian E."/>
            <person name="Araus A.J."/>
            <person name="Petzold A."/>
            <person name="Susuki M."/>
            <person name="Suzuki K.-i.T."/>
            <person name="Hayashi T."/>
            <person name="Toyoda A."/>
            <person name="Oliveira C."/>
            <person name="Osipova E."/>
            <person name="Leigh N.D."/>
            <person name="Simon A."/>
            <person name="Yun M.H."/>
        </authorList>
    </citation>
    <scope>NUCLEOTIDE SEQUENCE</scope>
    <source>
        <strain evidence="2">20211129_DDA</strain>
        <tissue evidence="2">Liver</tissue>
    </source>
</reference>
<evidence type="ECO:0000313" key="3">
    <source>
        <dbReference type="Proteomes" id="UP001066276"/>
    </source>
</evidence>
<keyword evidence="1" id="KW-0472">Membrane</keyword>
<accession>A0AAV7UTH6</accession>
<organism evidence="2 3">
    <name type="scientific">Pleurodeles waltl</name>
    <name type="common">Iberian ribbed newt</name>
    <dbReference type="NCBI Taxonomy" id="8319"/>
    <lineage>
        <taxon>Eukaryota</taxon>
        <taxon>Metazoa</taxon>
        <taxon>Chordata</taxon>
        <taxon>Craniata</taxon>
        <taxon>Vertebrata</taxon>
        <taxon>Euteleostomi</taxon>
        <taxon>Amphibia</taxon>
        <taxon>Batrachia</taxon>
        <taxon>Caudata</taxon>
        <taxon>Salamandroidea</taxon>
        <taxon>Salamandridae</taxon>
        <taxon>Pleurodelinae</taxon>
        <taxon>Pleurodeles</taxon>
    </lineage>
</organism>
<proteinExistence type="predicted"/>
<keyword evidence="1" id="KW-1133">Transmembrane helix</keyword>
<evidence type="ECO:0000313" key="2">
    <source>
        <dbReference type="EMBL" id="KAJ1192364.1"/>
    </source>
</evidence>
<evidence type="ECO:0008006" key="4">
    <source>
        <dbReference type="Google" id="ProtNLM"/>
    </source>
</evidence>
<gene>
    <name evidence="2" type="ORF">NDU88_001674</name>
</gene>
<feature type="transmembrane region" description="Helical" evidence="1">
    <location>
        <begin position="21"/>
        <end position="39"/>
    </location>
</feature>
<comment type="caution">
    <text evidence="2">The sequence shown here is derived from an EMBL/GenBank/DDBJ whole genome shotgun (WGS) entry which is preliminary data.</text>
</comment>
<dbReference type="EMBL" id="JANPWB010000004">
    <property type="protein sequence ID" value="KAJ1192364.1"/>
    <property type="molecule type" value="Genomic_DNA"/>
</dbReference>
<evidence type="ECO:0000256" key="1">
    <source>
        <dbReference type="SAM" id="Phobius"/>
    </source>
</evidence>